<organism evidence="3 4">
    <name type="scientific">Pyxidicoccus fallax</name>
    <dbReference type="NCBI Taxonomy" id="394095"/>
    <lineage>
        <taxon>Bacteria</taxon>
        <taxon>Pseudomonadati</taxon>
        <taxon>Myxococcota</taxon>
        <taxon>Myxococcia</taxon>
        <taxon>Myxococcales</taxon>
        <taxon>Cystobacterineae</taxon>
        <taxon>Myxococcaceae</taxon>
        <taxon>Pyxidicoccus</taxon>
    </lineage>
</organism>
<proteinExistence type="predicted"/>
<comment type="caution">
    <text evidence="3">The sequence shown here is derived from an EMBL/GenBank/DDBJ whole genome shotgun (WGS) entry which is preliminary data.</text>
</comment>
<name>A0A848L9I9_9BACT</name>
<dbReference type="EMBL" id="JABBJJ010000034">
    <property type="protein sequence ID" value="NMO15237.1"/>
    <property type="molecule type" value="Genomic_DNA"/>
</dbReference>
<feature type="region of interest" description="Disordered" evidence="1">
    <location>
        <begin position="1"/>
        <end position="53"/>
    </location>
</feature>
<accession>A0A848L9I9</accession>
<reference evidence="3 4" key="1">
    <citation type="submission" date="2020-04" db="EMBL/GenBank/DDBJ databases">
        <title>Draft genome of Pyxidicoccus fallax type strain.</title>
        <authorList>
            <person name="Whitworth D.E."/>
        </authorList>
    </citation>
    <scope>NUCLEOTIDE SEQUENCE [LARGE SCALE GENOMIC DNA]</scope>
    <source>
        <strain evidence="3 4">DSM 14698</strain>
    </source>
</reference>
<keyword evidence="4" id="KW-1185">Reference proteome</keyword>
<dbReference type="InterPro" id="IPR013229">
    <property type="entry name" value="PEGA"/>
</dbReference>
<feature type="compositionally biased region" description="Basic and acidic residues" evidence="1">
    <location>
        <begin position="121"/>
        <end position="137"/>
    </location>
</feature>
<gene>
    <name evidence="3" type="ORF">HG543_10265</name>
</gene>
<evidence type="ECO:0000259" key="2">
    <source>
        <dbReference type="Pfam" id="PF08308"/>
    </source>
</evidence>
<feature type="region of interest" description="Disordered" evidence="1">
    <location>
        <begin position="58"/>
        <end position="77"/>
    </location>
</feature>
<protein>
    <submittedName>
        <fullName evidence="3">PEGA domain-containing protein</fullName>
    </submittedName>
</protein>
<dbReference type="Pfam" id="PF08308">
    <property type="entry name" value="PEGA"/>
    <property type="match status" value="1"/>
</dbReference>
<feature type="domain" description="PEGA" evidence="2">
    <location>
        <begin position="62"/>
        <end position="124"/>
    </location>
</feature>
<evidence type="ECO:0000313" key="4">
    <source>
        <dbReference type="Proteomes" id="UP000518300"/>
    </source>
</evidence>
<evidence type="ECO:0000313" key="3">
    <source>
        <dbReference type="EMBL" id="NMO15237.1"/>
    </source>
</evidence>
<dbReference type="PRINTS" id="PR01217">
    <property type="entry name" value="PRICHEXTENSN"/>
</dbReference>
<sequence>ANPTPPPTVATADPQKPDDKPESPEAPPPSTEEEPDSNTAETAPPEPPPAPRKVAAIFEGRDGAEISMNGKSLGRTPSARAANLEAGKKYKFTAKLAGYKPYTGEFTADGSDTEMTVAFDLTKEQDRPQPPPREPRPTPRPPPAQTTVKPSKATGKFACSTKPAGAEIIVDGKKMNRQTPVPLSAPLTLPVGNRKVSFRLNGKTTKPVTVTIVENELVKLLNVPIE</sequence>
<dbReference type="RefSeq" id="WP_169344530.1">
    <property type="nucleotide sequence ID" value="NZ_JABBJJ010000034.1"/>
</dbReference>
<dbReference type="Proteomes" id="UP000518300">
    <property type="component" value="Unassembled WGS sequence"/>
</dbReference>
<evidence type="ECO:0000256" key="1">
    <source>
        <dbReference type="SAM" id="MobiDB-lite"/>
    </source>
</evidence>
<feature type="region of interest" description="Disordered" evidence="1">
    <location>
        <begin position="101"/>
        <end position="157"/>
    </location>
</feature>
<dbReference type="AlphaFoldDB" id="A0A848L9I9"/>
<feature type="non-terminal residue" evidence="3">
    <location>
        <position position="1"/>
    </location>
</feature>